<keyword evidence="6" id="KW-0539">Nucleus</keyword>
<dbReference type="InterPro" id="IPR052360">
    <property type="entry name" value="Transcr_Regulatory_Proteins"/>
</dbReference>
<dbReference type="PANTHER" id="PTHR36206">
    <property type="entry name" value="ASPERCRYPTIN BIOSYNTHESIS CLUSTER-SPECIFIC TRANSCRIPTION REGULATOR ATNN-RELATED"/>
    <property type="match status" value="1"/>
</dbReference>
<evidence type="ECO:0000313" key="7">
    <source>
        <dbReference type="EMBL" id="KAJ9604468.1"/>
    </source>
</evidence>
<keyword evidence="8" id="KW-1185">Reference proteome</keyword>
<keyword evidence="4" id="KW-0238">DNA-binding</keyword>
<name>A0AA38X0F7_9EURO</name>
<keyword evidence="1" id="KW-0479">Metal-binding</keyword>
<evidence type="ECO:0000256" key="1">
    <source>
        <dbReference type="ARBA" id="ARBA00022723"/>
    </source>
</evidence>
<proteinExistence type="predicted"/>
<gene>
    <name evidence="7" type="ORF">H2200_011304</name>
</gene>
<evidence type="ECO:0000313" key="8">
    <source>
        <dbReference type="Proteomes" id="UP001172673"/>
    </source>
</evidence>
<keyword evidence="3" id="KW-0805">Transcription regulation</keyword>
<keyword evidence="5" id="KW-0804">Transcription</keyword>
<comment type="caution">
    <text evidence="7">The sequence shown here is derived from an EMBL/GenBank/DDBJ whole genome shotgun (WGS) entry which is preliminary data.</text>
</comment>
<accession>A0AA38X0F7</accession>
<evidence type="ECO:0000256" key="5">
    <source>
        <dbReference type="ARBA" id="ARBA00023163"/>
    </source>
</evidence>
<reference evidence="7" key="1">
    <citation type="submission" date="2022-10" db="EMBL/GenBank/DDBJ databases">
        <title>Culturing micro-colonial fungi from biological soil crusts in the Mojave desert and describing Neophaeococcomyces mojavensis, and introducing the new genera and species Taxawa tesnikishii.</title>
        <authorList>
            <person name="Kurbessoian T."/>
            <person name="Stajich J.E."/>
        </authorList>
    </citation>
    <scope>NUCLEOTIDE SEQUENCE</scope>
    <source>
        <strain evidence="7">TK_41</strain>
    </source>
</reference>
<dbReference type="GO" id="GO:0046872">
    <property type="term" value="F:metal ion binding"/>
    <property type="evidence" value="ECO:0007669"/>
    <property type="project" value="UniProtKB-KW"/>
</dbReference>
<evidence type="ECO:0000256" key="3">
    <source>
        <dbReference type="ARBA" id="ARBA00023015"/>
    </source>
</evidence>
<dbReference type="PANTHER" id="PTHR36206:SF12">
    <property type="entry name" value="ASPERCRYPTIN BIOSYNTHESIS CLUSTER-SPECIFIC TRANSCRIPTION REGULATOR ATNN-RELATED"/>
    <property type="match status" value="1"/>
</dbReference>
<evidence type="ECO:0000256" key="6">
    <source>
        <dbReference type="ARBA" id="ARBA00023242"/>
    </source>
</evidence>
<dbReference type="GO" id="GO:0003677">
    <property type="term" value="F:DNA binding"/>
    <property type="evidence" value="ECO:0007669"/>
    <property type="project" value="UniProtKB-KW"/>
</dbReference>
<sequence length="393" mass="43909">MSALIALSSMHRSFGQEADLRDRLQANAIHRYNKAIRDISHASEDELPVDAILMTVIVFHSLDSLRGCYQRALQHAQSGVKIISERLLSRGSHQPSSMDEALYRDFLALQNQIREYGNLNTSRVFDALKGFDPPPKDRFGSVEEAAHQFDIVYNEISCLNDHCQALQESGVVLPGVFSNKIQPRFERISVRFGRWVLGMDRLGALLDGQGDDRQKRAFRVLMMYKSLFTAIINNFPTAACFDQFDEDLATALDLAEIVVNGHGDGSESQTTFTLSLGVIPALFMIAWRSNDDTIRDKSLRLLERANRREGVWDSAVALKLAQRYIALNKQLASVDGYTSDSIQLSELRFDSEAICEMTCVFVGAGNPPGGTLMPFEGTTGERRHVEIIHFGTS</sequence>
<dbReference type="Proteomes" id="UP001172673">
    <property type="component" value="Unassembled WGS sequence"/>
</dbReference>
<evidence type="ECO:0000256" key="2">
    <source>
        <dbReference type="ARBA" id="ARBA00022833"/>
    </source>
</evidence>
<dbReference type="EMBL" id="JAPDRK010000019">
    <property type="protein sequence ID" value="KAJ9604468.1"/>
    <property type="molecule type" value="Genomic_DNA"/>
</dbReference>
<keyword evidence="2" id="KW-0862">Zinc</keyword>
<protein>
    <submittedName>
        <fullName evidence="7">Uncharacterized protein</fullName>
    </submittedName>
</protein>
<organism evidence="7 8">
    <name type="scientific">Cladophialophora chaetospira</name>
    <dbReference type="NCBI Taxonomy" id="386627"/>
    <lineage>
        <taxon>Eukaryota</taxon>
        <taxon>Fungi</taxon>
        <taxon>Dikarya</taxon>
        <taxon>Ascomycota</taxon>
        <taxon>Pezizomycotina</taxon>
        <taxon>Eurotiomycetes</taxon>
        <taxon>Chaetothyriomycetidae</taxon>
        <taxon>Chaetothyriales</taxon>
        <taxon>Herpotrichiellaceae</taxon>
        <taxon>Cladophialophora</taxon>
    </lineage>
</organism>
<dbReference type="AlphaFoldDB" id="A0AA38X0F7"/>
<evidence type="ECO:0000256" key="4">
    <source>
        <dbReference type="ARBA" id="ARBA00023125"/>
    </source>
</evidence>